<dbReference type="Pfam" id="PF05138">
    <property type="entry name" value="PaaA_PaaC"/>
    <property type="match status" value="1"/>
</dbReference>
<name>A0A9D7XC89_9BACT</name>
<dbReference type="NCBIfam" id="TIGR02158">
    <property type="entry name" value="PA_CoA_Oxy3"/>
    <property type="match status" value="1"/>
</dbReference>
<dbReference type="AlphaFoldDB" id="A0A9D7XC89"/>
<protein>
    <submittedName>
        <fullName evidence="1">Phenylacetate-CoA oxygenase subunit PaaC</fullName>
    </submittedName>
</protein>
<dbReference type="InterPro" id="IPR009078">
    <property type="entry name" value="Ferritin-like_SF"/>
</dbReference>
<dbReference type="PANTHER" id="PTHR30458">
    <property type="entry name" value="PHENYLACETIC ACID DEGRADATION PROTEIN PAA"/>
    <property type="match status" value="1"/>
</dbReference>
<dbReference type="EMBL" id="JADKFW010000004">
    <property type="protein sequence ID" value="MBK9716499.1"/>
    <property type="molecule type" value="Genomic_DNA"/>
</dbReference>
<evidence type="ECO:0000313" key="2">
    <source>
        <dbReference type="Proteomes" id="UP000808349"/>
    </source>
</evidence>
<dbReference type="PIRSF" id="PIRSF037834">
    <property type="entry name" value="PA_CoA_Oase3"/>
    <property type="match status" value="1"/>
</dbReference>
<dbReference type="GO" id="GO:0010124">
    <property type="term" value="P:phenylacetate catabolic process"/>
    <property type="evidence" value="ECO:0007669"/>
    <property type="project" value="InterPro"/>
</dbReference>
<comment type="caution">
    <text evidence="1">The sequence shown here is derived from an EMBL/GenBank/DDBJ whole genome shotgun (WGS) entry which is preliminary data.</text>
</comment>
<dbReference type="PANTHER" id="PTHR30458:SF0">
    <property type="entry name" value="1,2-PHENYLACETYL-COA EPOXIDASE, SUBUNIT C"/>
    <property type="match status" value="1"/>
</dbReference>
<accession>A0A9D7XC89</accession>
<sequence length="253" mass="29298">MDNSDKAIFDFILIHADNSLILGQRLGEWCGHGPVLEQDIALTNIALDYIGRARLLYQLAAKIENNNRTEDDLAFLRDVMDFKNVLLVEQENVDFAYTIVRQFLLEAFNHPFFNQLINSQNINLSEIAQKSIKETTYHLRWCSEWLIRLGDGTELSHIKVQTAVNNLWTYTQELFKPVESEIEMTKQGICPDLQLIHKIWNETIDRVFLEATLIKPDSVWMQNGGKSGVHSEHLGYILSDLQFMQRAYPGLEW</sequence>
<dbReference type="Proteomes" id="UP000808349">
    <property type="component" value="Unassembled WGS sequence"/>
</dbReference>
<proteinExistence type="predicted"/>
<dbReference type="SUPFAM" id="SSF47240">
    <property type="entry name" value="Ferritin-like"/>
    <property type="match status" value="1"/>
</dbReference>
<dbReference type="InterPro" id="IPR007814">
    <property type="entry name" value="PaaA_PaaC"/>
</dbReference>
<reference evidence="1 2" key="1">
    <citation type="submission" date="2020-10" db="EMBL/GenBank/DDBJ databases">
        <title>Connecting structure to function with the recovery of over 1000 high-quality activated sludge metagenome-assembled genomes encoding full-length rRNA genes using long-read sequencing.</title>
        <authorList>
            <person name="Singleton C.M."/>
            <person name="Petriglieri F."/>
            <person name="Kristensen J.M."/>
            <person name="Kirkegaard R.H."/>
            <person name="Michaelsen T.Y."/>
            <person name="Andersen M.H."/>
            <person name="Karst S.M."/>
            <person name="Dueholm M.S."/>
            <person name="Nielsen P.H."/>
            <person name="Albertsen M."/>
        </authorList>
    </citation>
    <scope>NUCLEOTIDE SEQUENCE [LARGE SCALE GENOMIC DNA]</scope>
    <source>
        <strain evidence="1">Ribe_18-Q3-R11-54_BAT3C.373</strain>
    </source>
</reference>
<dbReference type="InterPro" id="IPR011882">
    <property type="entry name" value="PaaC"/>
</dbReference>
<evidence type="ECO:0000313" key="1">
    <source>
        <dbReference type="EMBL" id="MBK9716499.1"/>
    </source>
</evidence>
<dbReference type="InterPro" id="IPR052703">
    <property type="entry name" value="Aromatic_CoA_ox/epox"/>
</dbReference>
<dbReference type="InterPro" id="IPR012347">
    <property type="entry name" value="Ferritin-like"/>
</dbReference>
<organism evidence="1 2">
    <name type="scientific">Candidatus Defluviibacterium haderslevense</name>
    <dbReference type="NCBI Taxonomy" id="2981993"/>
    <lineage>
        <taxon>Bacteria</taxon>
        <taxon>Pseudomonadati</taxon>
        <taxon>Bacteroidota</taxon>
        <taxon>Saprospiria</taxon>
        <taxon>Saprospirales</taxon>
        <taxon>Saprospiraceae</taxon>
        <taxon>Candidatus Defluviibacterium</taxon>
    </lineage>
</organism>
<dbReference type="GO" id="GO:0005829">
    <property type="term" value="C:cytosol"/>
    <property type="evidence" value="ECO:0007669"/>
    <property type="project" value="TreeGrafter"/>
</dbReference>
<gene>
    <name evidence="1" type="primary">paaC</name>
    <name evidence="1" type="ORF">IPO85_03055</name>
</gene>
<dbReference type="Gene3D" id="1.20.1260.10">
    <property type="match status" value="1"/>
</dbReference>